<feature type="domain" description="Glycoside hydrolase family 2 immunoglobulin-like beta-sandwich" evidence="5">
    <location>
        <begin position="334"/>
        <end position="382"/>
    </location>
</feature>
<dbReference type="Gene3D" id="2.60.120.260">
    <property type="entry name" value="Galactose-binding domain-like"/>
    <property type="match status" value="1"/>
</dbReference>
<dbReference type="Pfam" id="PF18368">
    <property type="entry name" value="Ig_GlcNase"/>
    <property type="match status" value="1"/>
</dbReference>
<evidence type="ECO:0000256" key="2">
    <source>
        <dbReference type="ARBA" id="ARBA00022801"/>
    </source>
</evidence>
<comment type="caution">
    <text evidence="9">The sequence shown here is derived from an EMBL/GenBank/DDBJ whole genome shotgun (WGS) entry which is preliminary data.</text>
</comment>
<feature type="domain" description="Exo-beta-D-glucosaminidase Ig-fold" evidence="7">
    <location>
        <begin position="901"/>
        <end position="984"/>
    </location>
</feature>
<dbReference type="InterPro" id="IPR013783">
    <property type="entry name" value="Ig-like_fold"/>
</dbReference>
<dbReference type="SUPFAM" id="SSF51445">
    <property type="entry name" value="(Trans)glycosidases"/>
    <property type="match status" value="1"/>
</dbReference>
<organism evidence="9 10">
    <name type="scientific">Coccomyxa viridis</name>
    <dbReference type="NCBI Taxonomy" id="1274662"/>
    <lineage>
        <taxon>Eukaryota</taxon>
        <taxon>Viridiplantae</taxon>
        <taxon>Chlorophyta</taxon>
        <taxon>core chlorophytes</taxon>
        <taxon>Trebouxiophyceae</taxon>
        <taxon>Trebouxiophyceae incertae sedis</taxon>
        <taxon>Coccomyxaceae</taxon>
        <taxon>Coccomyxa</taxon>
    </lineage>
</organism>
<dbReference type="InterPro" id="IPR043534">
    <property type="entry name" value="EBDG/EBM"/>
</dbReference>
<dbReference type="Gene3D" id="3.20.20.80">
    <property type="entry name" value="Glycosidases"/>
    <property type="match status" value="1"/>
</dbReference>
<dbReference type="SUPFAM" id="SSF49303">
    <property type="entry name" value="beta-Galactosidase/glucuronidase domain"/>
    <property type="match status" value="3"/>
</dbReference>
<feature type="domain" description="Glycoside hydrolase family 2 catalytic" evidence="6">
    <location>
        <begin position="450"/>
        <end position="559"/>
    </location>
</feature>
<evidence type="ECO:0000259" key="8">
    <source>
        <dbReference type="Pfam" id="PF22666"/>
    </source>
</evidence>
<keyword evidence="2" id="KW-0378">Hydrolase</keyword>
<dbReference type="InterPro" id="IPR054593">
    <property type="entry name" value="Beta-mannosidase-like_N2"/>
</dbReference>
<keyword evidence="3" id="KW-0326">Glycosidase</keyword>
<protein>
    <submittedName>
        <fullName evidence="9">G10932 protein</fullName>
    </submittedName>
</protein>
<evidence type="ECO:0000259" key="6">
    <source>
        <dbReference type="Pfam" id="PF02836"/>
    </source>
</evidence>
<comment type="similarity">
    <text evidence="1">Belongs to the glycosyl hydrolase 2 family.</text>
</comment>
<dbReference type="Pfam" id="PF02836">
    <property type="entry name" value="Glyco_hydro_2_C"/>
    <property type="match status" value="1"/>
</dbReference>
<sequence>MQSASTGKGCVSLKGQIIAAHVPGTVLSNLVANNIYPDPNVGLHHQKIPDIYHVGRDFYTCCFTTSFLKPATWDPKAGCRALLTLHGINYAASVQINGQEVTTDGELRGMFLRHRIDITEHMHGAERIKNMLQMTISPPDHVGCVDRGGQGGDHDIAKDCTAQFVEGWDWIVPVPDRNTGIWDDVDIRWTGPVLLQDLYAHSERVSASCPVTEAVMIRSEVTLVNNSATALKGQLLISVDHCWPLTNYSKGSKRHAQSVSATGHGPNRTDHPASGQKQSTVTTAEHITAEQSPDSSRLLQRQGGLVTKARHSVAEGDHLTWTESVSIPPGSTIFSMRDQILQSPQLWWPLKMGKQHMYNVRVSLYLESFGLSDQATERFGIRSICSVEDPELSGHVFYVNAERVFIRGGNYVASDMLLRTSELRYHDEVRMHAEMGLNMIRLWGGAAATRKAFYDACDEAGILVWQEFCITGDCNGRGSTPDSPISEQSWPLDHDLFISSAADTIMRLRNHACIALWCGGNEQMPAVDIDAALQIMLPRRPVQPSHNLEQSSADEGCQNSSSWTACSRERHWKDSSLRCLDASRAYVSGSLWSGFGEGHGAFSDGPYGCQNPAAFFNPAFYPYAFNPEVGSVGLPDYETMHKIFPDPSQAAFPPCVLAPSGLVQECPNAAWQLHTYITYSTGTSAGAAGNEILTYGHPESLEQFCDQAQVANYVQYRALLEGWASFMWQRFSGVLIWKTQNPWSGLRGQLYDWLLAPTGGYYGVMLACEPVHVQLNLHSCQVEVVNTSCHCIEQAALSTAVFLINHDGSHFVKAVSHSVANVAADSVTALAQCLNQAAAGAVTLVFLWLRGNSGEIISRNVYWLPDTQTGTCEALRPWSLCHAVALAAEVLSLAVDAGALRVQIRIVNNNTSHPAFWVRLALQRPLKATGGVFQEGQSSERILPVFWSGNYYTLAPREAVIVSVEAKIDAKGFPLEIVCEGWNTSRSCMRLGLP</sequence>
<evidence type="ECO:0000256" key="4">
    <source>
        <dbReference type="SAM" id="MobiDB-lite"/>
    </source>
</evidence>
<accession>A0ABP1GAU7</accession>
<dbReference type="PANTHER" id="PTHR43536:SF1">
    <property type="entry name" value="MANNOSYLGLYCOPROTEIN ENDO-BETA-MANNOSIDASE"/>
    <property type="match status" value="1"/>
</dbReference>
<feature type="region of interest" description="Disordered" evidence="4">
    <location>
        <begin position="254"/>
        <end position="281"/>
    </location>
</feature>
<dbReference type="InterPro" id="IPR017853">
    <property type="entry name" value="GH"/>
</dbReference>
<evidence type="ECO:0000313" key="9">
    <source>
        <dbReference type="EMBL" id="CAL5227891.1"/>
    </source>
</evidence>
<dbReference type="InterPro" id="IPR036156">
    <property type="entry name" value="Beta-gal/glucu_dom_sf"/>
</dbReference>
<dbReference type="InterPro" id="IPR006102">
    <property type="entry name" value="Ig-like_GH2"/>
</dbReference>
<evidence type="ECO:0000313" key="10">
    <source>
        <dbReference type="Proteomes" id="UP001497392"/>
    </source>
</evidence>
<dbReference type="Proteomes" id="UP001497392">
    <property type="component" value="Unassembled WGS sequence"/>
</dbReference>
<dbReference type="InterPro" id="IPR006103">
    <property type="entry name" value="Glyco_hydro_2_cat"/>
</dbReference>
<evidence type="ECO:0000256" key="1">
    <source>
        <dbReference type="ARBA" id="ARBA00007401"/>
    </source>
</evidence>
<evidence type="ECO:0000259" key="7">
    <source>
        <dbReference type="Pfam" id="PF18368"/>
    </source>
</evidence>
<proteinExistence type="inferred from homology"/>
<dbReference type="Pfam" id="PF00703">
    <property type="entry name" value="Glyco_hydro_2"/>
    <property type="match status" value="1"/>
</dbReference>
<keyword evidence="10" id="KW-1185">Reference proteome</keyword>
<dbReference type="InterPro" id="IPR041351">
    <property type="entry name" value="Ig_GlcNase"/>
</dbReference>
<name>A0ABP1GAU7_9CHLO</name>
<gene>
    <name evidence="9" type="primary">g10932</name>
    <name evidence="9" type="ORF">VP750_LOCUS9797</name>
</gene>
<evidence type="ECO:0000256" key="3">
    <source>
        <dbReference type="ARBA" id="ARBA00023295"/>
    </source>
</evidence>
<dbReference type="InterPro" id="IPR008979">
    <property type="entry name" value="Galactose-bd-like_sf"/>
</dbReference>
<dbReference type="EMBL" id="CAXHTA020000017">
    <property type="protein sequence ID" value="CAL5227891.1"/>
    <property type="molecule type" value="Genomic_DNA"/>
</dbReference>
<dbReference type="Gene3D" id="2.60.40.10">
    <property type="entry name" value="Immunoglobulins"/>
    <property type="match status" value="3"/>
</dbReference>
<feature type="domain" description="Beta-mannosidase-like galactose-binding" evidence="8">
    <location>
        <begin position="17"/>
        <end position="182"/>
    </location>
</feature>
<reference evidence="9 10" key="1">
    <citation type="submission" date="2024-06" db="EMBL/GenBank/DDBJ databases">
        <authorList>
            <person name="Kraege A."/>
            <person name="Thomma B."/>
        </authorList>
    </citation>
    <scope>NUCLEOTIDE SEQUENCE [LARGE SCALE GENOMIC DNA]</scope>
</reference>
<dbReference type="SUPFAM" id="SSF49785">
    <property type="entry name" value="Galactose-binding domain-like"/>
    <property type="match status" value="1"/>
</dbReference>
<evidence type="ECO:0000259" key="5">
    <source>
        <dbReference type="Pfam" id="PF00703"/>
    </source>
</evidence>
<dbReference type="PANTHER" id="PTHR43536">
    <property type="entry name" value="MANNOSYLGLYCOPROTEIN ENDO-BETA-MANNOSIDASE"/>
    <property type="match status" value="1"/>
</dbReference>
<dbReference type="Pfam" id="PF22666">
    <property type="entry name" value="Glyco_hydro_2_N2"/>
    <property type="match status" value="1"/>
</dbReference>